<dbReference type="Pfam" id="PF01799">
    <property type="entry name" value="Fer2_2"/>
    <property type="match status" value="1"/>
</dbReference>
<gene>
    <name evidence="7" type="ORF">KQI88_07135</name>
</gene>
<evidence type="ECO:0000313" key="7">
    <source>
        <dbReference type="EMBL" id="MBU5676186.1"/>
    </source>
</evidence>
<accession>A0ABS6G499</accession>
<dbReference type="InterPro" id="IPR051452">
    <property type="entry name" value="Diverse_Oxidoreductases"/>
</dbReference>
<dbReference type="Proteomes" id="UP000779508">
    <property type="component" value="Unassembled WGS sequence"/>
</dbReference>
<keyword evidence="8" id="KW-1185">Reference proteome</keyword>
<organism evidence="7 8">
    <name type="scientific">Alkaliphilus flagellatus</name>
    <dbReference type="NCBI Taxonomy" id="2841507"/>
    <lineage>
        <taxon>Bacteria</taxon>
        <taxon>Bacillati</taxon>
        <taxon>Bacillota</taxon>
        <taxon>Clostridia</taxon>
        <taxon>Peptostreptococcales</taxon>
        <taxon>Natronincolaceae</taxon>
        <taxon>Alkaliphilus</taxon>
    </lineage>
</organism>
<reference evidence="7 8" key="1">
    <citation type="submission" date="2021-06" db="EMBL/GenBank/DDBJ databases">
        <authorList>
            <person name="Sun Q."/>
            <person name="Li D."/>
        </authorList>
    </citation>
    <scope>NUCLEOTIDE SEQUENCE [LARGE SCALE GENOMIC DNA]</scope>
    <source>
        <strain evidence="7 8">MSJ-5</strain>
    </source>
</reference>
<name>A0ABS6G499_9FIRM</name>
<dbReference type="InterPro" id="IPR001041">
    <property type="entry name" value="2Fe-2S_ferredoxin-type"/>
</dbReference>
<dbReference type="InterPro" id="IPR006058">
    <property type="entry name" value="2Fe2S_fd_BS"/>
</dbReference>
<dbReference type="PANTHER" id="PTHR44379">
    <property type="entry name" value="OXIDOREDUCTASE WITH IRON-SULFUR SUBUNIT"/>
    <property type="match status" value="1"/>
</dbReference>
<dbReference type="PROSITE" id="PS51085">
    <property type="entry name" value="2FE2S_FER_2"/>
    <property type="match status" value="1"/>
</dbReference>
<dbReference type="EMBL" id="JAHLQK010000002">
    <property type="protein sequence ID" value="MBU5676186.1"/>
    <property type="molecule type" value="Genomic_DNA"/>
</dbReference>
<protein>
    <submittedName>
        <fullName evidence="7">(2Fe-2S)-binding protein</fullName>
    </submittedName>
</protein>
<keyword evidence="2" id="KW-0479">Metal-binding</keyword>
<dbReference type="CDD" id="cd00207">
    <property type="entry name" value="fer2"/>
    <property type="match status" value="1"/>
</dbReference>
<evidence type="ECO:0000256" key="4">
    <source>
        <dbReference type="ARBA" id="ARBA00023004"/>
    </source>
</evidence>
<keyword evidence="5" id="KW-0411">Iron-sulfur</keyword>
<evidence type="ECO:0000256" key="2">
    <source>
        <dbReference type="ARBA" id="ARBA00022723"/>
    </source>
</evidence>
<keyword evidence="4" id="KW-0408">Iron</keyword>
<feature type="domain" description="2Fe-2S ferredoxin-type" evidence="6">
    <location>
        <begin position="2"/>
        <end position="78"/>
    </location>
</feature>
<evidence type="ECO:0000256" key="1">
    <source>
        <dbReference type="ARBA" id="ARBA00022714"/>
    </source>
</evidence>
<evidence type="ECO:0000259" key="6">
    <source>
        <dbReference type="PROSITE" id="PS51085"/>
    </source>
</evidence>
<evidence type="ECO:0000256" key="5">
    <source>
        <dbReference type="ARBA" id="ARBA00023014"/>
    </source>
</evidence>
<dbReference type="InterPro" id="IPR002888">
    <property type="entry name" value="2Fe-2S-bd"/>
</dbReference>
<dbReference type="Pfam" id="PF00111">
    <property type="entry name" value="Fer2"/>
    <property type="match status" value="1"/>
</dbReference>
<evidence type="ECO:0000313" key="8">
    <source>
        <dbReference type="Proteomes" id="UP000779508"/>
    </source>
</evidence>
<keyword evidence="3" id="KW-0560">Oxidoreductase</keyword>
<proteinExistence type="predicted"/>
<dbReference type="PANTHER" id="PTHR44379:SF5">
    <property type="entry name" value="OXIDOREDUCTASE WITH IRON-SULFUR SUBUNIT"/>
    <property type="match status" value="1"/>
</dbReference>
<dbReference type="PROSITE" id="PS00197">
    <property type="entry name" value="2FE2S_FER_1"/>
    <property type="match status" value="1"/>
</dbReference>
<dbReference type="RefSeq" id="WP_216415708.1">
    <property type="nucleotide sequence ID" value="NZ_JAHLQK010000002.1"/>
</dbReference>
<keyword evidence="1" id="KW-0001">2Fe-2S</keyword>
<sequence length="158" mass="17108">MKEITLNVNGIDHIIKIDEEDRLIDVLREGLKFTGTKEGCGEGECGACTVIMDGVTVNSCMVMAFQAEGKKIITIEGLGTDEEIDPIQQAFLEEGAVQCGFCIPGMVLSAKVVLDNNPSPSREEIRESISGNLCRCTGYNKIVDAIERAGKLLRGENL</sequence>
<evidence type="ECO:0000256" key="3">
    <source>
        <dbReference type="ARBA" id="ARBA00023002"/>
    </source>
</evidence>
<comment type="caution">
    <text evidence="7">The sequence shown here is derived from an EMBL/GenBank/DDBJ whole genome shotgun (WGS) entry which is preliminary data.</text>
</comment>